<feature type="compositionally biased region" description="Low complexity" evidence="3">
    <location>
        <begin position="565"/>
        <end position="593"/>
    </location>
</feature>
<dbReference type="Proteomes" id="UP000075881">
    <property type="component" value="Unassembled WGS sequence"/>
</dbReference>
<evidence type="ECO:0000313" key="4">
    <source>
        <dbReference type="EnsemblMetazoa" id="ACHR007398-PA"/>
    </source>
</evidence>
<dbReference type="EnsemblMetazoa" id="ACHR007398-RA">
    <property type="protein sequence ID" value="ACHR007398-PA"/>
    <property type="gene ID" value="ACHR007398"/>
</dbReference>
<dbReference type="PANTHER" id="PTHR14107:SF16">
    <property type="entry name" value="AT02583P"/>
    <property type="match status" value="1"/>
</dbReference>
<name>A0A182K9G1_9DIPT</name>
<feature type="compositionally biased region" description="Basic and acidic residues" evidence="3">
    <location>
        <begin position="422"/>
        <end position="442"/>
    </location>
</feature>
<feature type="compositionally biased region" description="Low complexity" evidence="3">
    <location>
        <begin position="464"/>
        <end position="478"/>
    </location>
</feature>
<protein>
    <submittedName>
        <fullName evidence="4">Uncharacterized protein</fullName>
    </submittedName>
</protein>
<evidence type="ECO:0000313" key="5">
    <source>
        <dbReference type="Proteomes" id="UP000075881"/>
    </source>
</evidence>
<keyword evidence="2" id="KW-0677">Repeat</keyword>
<dbReference type="SUPFAM" id="SSF50978">
    <property type="entry name" value="WD40 repeat-like"/>
    <property type="match status" value="1"/>
</dbReference>
<evidence type="ECO:0000256" key="3">
    <source>
        <dbReference type="SAM" id="MobiDB-lite"/>
    </source>
</evidence>
<feature type="compositionally biased region" description="Gly residues" evidence="3">
    <location>
        <begin position="542"/>
        <end position="553"/>
    </location>
</feature>
<keyword evidence="1" id="KW-0853">WD repeat</keyword>
<keyword evidence="5" id="KW-1185">Reference proteome</keyword>
<dbReference type="InterPro" id="IPR051362">
    <property type="entry name" value="WD_repeat_creC_regulators"/>
</dbReference>
<dbReference type="InterPro" id="IPR036322">
    <property type="entry name" value="WD40_repeat_dom_sf"/>
</dbReference>
<sequence length="725" mass="75707">ATDLNKPIDKKLYKGTSPSCHDFNAAAATCEGAPLLVGFSTGQIQLVHPGRREQGKLFNEERNIDKTKVTCLKWIPGSQNQFLVSHASGCIYLYNDELPCTPATPSYQPCKTGDGFVVLSSKSKATKNPLYKWCFGQHENASINEFCFSPCGQHLAVVSQDGFLRIFHYEHMELIGIARSYFGGFLCVCWSPDGKYVVVGGEDDLVTVFSLHEQRVVARGQGHRSWVSVVAFDPYTTSYSALEGDDLSDEEVSLSEQRNHHHHGNAGGGYCLPDGASHASTGGGGKQSTGPVTCDKLSQAQNRLATCYRLGSVSQDTQICLWDITEDVLRQSFGRVVKSANHTGKREVMVNGLSNGDSESSGCKLDKCGPTKGNKPSDDVVDNVSFKQQIIPPTLGAIGNNSLYSGSIKPTSSSSTYANMNCDDKANSDSSISDKESVDSKTVKRAAANSSSNPGDAEATATLTGGVSVPGGKSSTGGKKSKGGSSDGGGTGGTQHHSSSTFNSITQRLTSLSFGSGGSGTSSTSSGSSCDKNDKSGSKSTVGGGGGVGGGGNSKRSIIALGGKSFSSSSNNSNSNSLNNNHHALNSSSILSNTSQPAVSGSPSGGMSSTFTSIMTSSLTKGKGSGGGAIGAGGFAPCGRIVSSYDPMKLIGTPACPRFDDCPVLEPLICKKIAHERLTALIFREDCFLTACQDGFVYTWARPGFVVSSSSSASILRAAVRPSEF</sequence>
<accession>A0A182K9G1</accession>
<dbReference type="STRING" id="43041.A0A182K9G1"/>
<proteinExistence type="predicted"/>
<reference evidence="5" key="1">
    <citation type="submission" date="2013-03" db="EMBL/GenBank/DDBJ databases">
        <title>The Genome Sequence of Anopheles christyi ACHKN1017.</title>
        <authorList>
            <consortium name="The Broad Institute Genomics Platform"/>
            <person name="Neafsey D.E."/>
            <person name="Besansky N."/>
            <person name="Walker B."/>
            <person name="Young S.K."/>
            <person name="Zeng Q."/>
            <person name="Gargeya S."/>
            <person name="Fitzgerald M."/>
            <person name="Haas B."/>
            <person name="Abouelleil A."/>
            <person name="Allen A.W."/>
            <person name="Alvarado L."/>
            <person name="Arachchi H.M."/>
            <person name="Berlin A.M."/>
            <person name="Chapman S.B."/>
            <person name="Gainer-Dewar J."/>
            <person name="Goldberg J."/>
            <person name="Griggs A."/>
            <person name="Gujja S."/>
            <person name="Hansen M."/>
            <person name="Howarth C."/>
            <person name="Imamovic A."/>
            <person name="Ireland A."/>
            <person name="Larimer J."/>
            <person name="McCowan C."/>
            <person name="Murphy C."/>
            <person name="Pearson M."/>
            <person name="Poon T.W."/>
            <person name="Priest M."/>
            <person name="Roberts A."/>
            <person name="Saif S."/>
            <person name="Shea T."/>
            <person name="Sisk P."/>
            <person name="Sykes S."/>
            <person name="Wortman J."/>
            <person name="Nusbaum C."/>
            <person name="Birren B."/>
        </authorList>
    </citation>
    <scope>NUCLEOTIDE SEQUENCE [LARGE SCALE GENOMIC DNA]</scope>
    <source>
        <strain evidence="5">ACHKN1017</strain>
    </source>
</reference>
<evidence type="ECO:0000256" key="1">
    <source>
        <dbReference type="ARBA" id="ARBA00022574"/>
    </source>
</evidence>
<dbReference type="InterPro" id="IPR001680">
    <property type="entry name" value="WD40_rpt"/>
</dbReference>
<dbReference type="AlphaFoldDB" id="A0A182K9G1"/>
<organism evidence="4 5">
    <name type="scientific">Anopheles christyi</name>
    <dbReference type="NCBI Taxonomy" id="43041"/>
    <lineage>
        <taxon>Eukaryota</taxon>
        <taxon>Metazoa</taxon>
        <taxon>Ecdysozoa</taxon>
        <taxon>Arthropoda</taxon>
        <taxon>Hexapoda</taxon>
        <taxon>Insecta</taxon>
        <taxon>Pterygota</taxon>
        <taxon>Neoptera</taxon>
        <taxon>Endopterygota</taxon>
        <taxon>Diptera</taxon>
        <taxon>Nematocera</taxon>
        <taxon>Culicoidea</taxon>
        <taxon>Culicidae</taxon>
        <taxon>Anophelinae</taxon>
        <taxon>Anopheles</taxon>
    </lineage>
</organism>
<feature type="region of interest" description="Disordered" evidence="3">
    <location>
        <begin position="414"/>
        <end position="607"/>
    </location>
</feature>
<dbReference type="InterPro" id="IPR015943">
    <property type="entry name" value="WD40/YVTN_repeat-like_dom_sf"/>
</dbReference>
<feature type="region of interest" description="Disordered" evidence="3">
    <location>
        <begin position="351"/>
        <end position="379"/>
    </location>
</feature>
<evidence type="ECO:0000256" key="2">
    <source>
        <dbReference type="ARBA" id="ARBA00022737"/>
    </source>
</evidence>
<feature type="compositionally biased region" description="Polar residues" evidence="3">
    <location>
        <begin position="352"/>
        <end position="361"/>
    </location>
</feature>
<dbReference type="Pfam" id="PF00400">
    <property type="entry name" value="WD40"/>
    <property type="match status" value="2"/>
</dbReference>
<dbReference type="Gene3D" id="2.130.10.10">
    <property type="entry name" value="YVTN repeat-like/Quinoprotein amine dehydrogenase"/>
    <property type="match status" value="2"/>
</dbReference>
<dbReference type="VEuPathDB" id="VectorBase:ACHR007398"/>
<reference evidence="4" key="2">
    <citation type="submission" date="2020-05" db="UniProtKB">
        <authorList>
            <consortium name="EnsemblMetazoa"/>
        </authorList>
    </citation>
    <scope>IDENTIFICATION</scope>
    <source>
        <strain evidence="4">ACHKN1017</strain>
    </source>
</reference>
<dbReference type="SMART" id="SM00320">
    <property type="entry name" value="WD40"/>
    <property type="match status" value="5"/>
</dbReference>
<dbReference type="PANTHER" id="PTHR14107">
    <property type="entry name" value="WD REPEAT PROTEIN"/>
    <property type="match status" value="1"/>
</dbReference>